<keyword evidence="5" id="KW-0597">Phosphoprotein</keyword>
<evidence type="ECO:0000256" key="3">
    <source>
        <dbReference type="ARBA" id="ARBA00022448"/>
    </source>
</evidence>
<proteinExistence type="inferred from homology"/>
<protein>
    <recommendedName>
        <fullName evidence="18">ATP synthase F(0) complex subunit f, mitochondrial</fullName>
    </recommendedName>
    <alternativeName>
        <fullName evidence="15">ATP synthase membrane subunit f</fullName>
    </alternativeName>
</protein>
<dbReference type="eggNOG" id="KOG4092">
    <property type="taxonomic scope" value="Eukaryota"/>
</dbReference>
<evidence type="ECO:0000256" key="9">
    <source>
        <dbReference type="ARBA" id="ARBA00022989"/>
    </source>
</evidence>
<dbReference type="InterPro" id="IPR019344">
    <property type="entry name" value="F1F0-ATPsyn_F_prd"/>
</dbReference>
<keyword evidence="9 20" id="KW-1133">Transmembrane helix</keyword>
<dbReference type="Bgee" id="ENSOANG00000007730">
    <property type="expression patterns" value="Expressed in heart and 7 other cell types or tissues"/>
</dbReference>
<evidence type="ECO:0000256" key="7">
    <source>
        <dbReference type="ARBA" id="ARBA00022781"/>
    </source>
</evidence>
<evidence type="ECO:0000256" key="8">
    <source>
        <dbReference type="ARBA" id="ARBA00022792"/>
    </source>
</evidence>
<keyword evidence="13 20" id="KW-0472">Membrane</keyword>
<reference evidence="21 22" key="1">
    <citation type="journal article" date="2008" name="Nature">
        <title>Genome analysis of the platypus reveals unique signatures of evolution.</title>
        <authorList>
            <person name="Warren W.C."/>
            <person name="Hillier L.W."/>
            <person name="Marshall Graves J.A."/>
            <person name="Birney E."/>
            <person name="Ponting C.P."/>
            <person name="Grutzner F."/>
            <person name="Belov K."/>
            <person name="Miller W."/>
            <person name="Clarke L."/>
            <person name="Chinwalla A.T."/>
            <person name="Yang S.P."/>
            <person name="Heger A."/>
            <person name="Locke D.P."/>
            <person name="Miethke P."/>
            <person name="Waters P.D."/>
            <person name="Veyrunes F."/>
            <person name="Fulton L."/>
            <person name="Fulton B."/>
            <person name="Graves T."/>
            <person name="Wallis J."/>
            <person name="Puente X.S."/>
            <person name="Lopez-Otin C."/>
            <person name="Ordonez G.R."/>
            <person name="Eichler E.E."/>
            <person name="Chen L."/>
            <person name="Cheng Z."/>
            <person name="Deakin J.E."/>
            <person name="Alsop A."/>
            <person name="Thompson K."/>
            <person name="Kirby P."/>
            <person name="Papenfuss A.T."/>
            <person name="Wakefield M.J."/>
            <person name="Olender T."/>
            <person name="Lancet D."/>
            <person name="Huttley G.A."/>
            <person name="Smit A.F."/>
            <person name="Pask A."/>
            <person name="Temple-Smith P."/>
            <person name="Batzer M.A."/>
            <person name="Walker J.A."/>
            <person name="Konkel M.K."/>
            <person name="Harris R.S."/>
            <person name="Whittington C.M."/>
            <person name="Wong E.S."/>
            <person name="Gemmell N.J."/>
            <person name="Buschiazzo E."/>
            <person name="Vargas Jentzsch I.M."/>
            <person name="Merkel A."/>
            <person name="Schmitz J."/>
            <person name="Zemann A."/>
            <person name="Churakov G."/>
            <person name="Kriegs J.O."/>
            <person name="Brosius J."/>
            <person name="Murchison E.P."/>
            <person name="Sachidanandam R."/>
            <person name="Smith C."/>
            <person name="Hannon G.J."/>
            <person name="Tsend-Ayush E."/>
            <person name="McMillan D."/>
            <person name="Attenborough R."/>
            <person name="Rens W."/>
            <person name="Ferguson-Smith M."/>
            <person name="Lefevre C.M."/>
            <person name="Sharp J.A."/>
            <person name="Nicholas K.R."/>
            <person name="Ray D.A."/>
            <person name="Kube M."/>
            <person name="Reinhardt R."/>
            <person name="Pringle T.H."/>
            <person name="Taylor J."/>
            <person name="Jones R.C."/>
            <person name="Nixon B."/>
            <person name="Dacheux J.L."/>
            <person name="Niwa H."/>
            <person name="Sekita Y."/>
            <person name="Huang X."/>
            <person name="Stark A."/>
            <person name="Kheradpour P."/>
            <person name="Kellis M."/>
            <person name="Flicek P."/>
            <person name="Chen Y."/>
            <person name="Webber C."/>
            <person name="Hardison R."/>
            <person name="Nelson J."/>
            <person name="Hallsworth-Pepin K."/>
            <person name="Delehaunty K."/>
            <person name="Markovic C."/>
            <person name="Minx P."/>
            <person name="Feng Y."/>
            <person name="Kremitzki C."/>
            <person name="Mitreva M."/>
            <person name="Glasscock J."/>
            <person name="Wylie T."/>
            <person name="Wohldmann P."/>
            <person name="Thiru P."/>
            <person name="Nhan M.N."/>
            <person name="Pohl C.S."/>
            <person name="Smith S.M."/>
            <person name="Hou S."/>
            <person name="Nefedov M."/>
            <person name="de Jong P.J."/>
            <person name="Renfree M.B."/>
            <person name="Mardis E.R."/>
            <person name="Wilson R.K."/>
        </authorList>
    </citation>
    <scope>NUCLEOTIDE SEQUENCE [LARGE SCALE GENOMIC DNA]</scope>
    <source>
        <strain evidence="21 22">Glennie</strain>
    </source>
</reference>
<keyword evidence="10" id="KW-0007">Acetylation</keyword>
<keyword evidence="3" id="KW-0813">Transport</keyword>
<dbReference type="Pfam" id="PF10206">
    <property type="entry name" value="WRW"/>
    <property type="match status" value="1"/>
</dbReference>
<evidence type="ECO:0000256" key="16">
    <source>
        <dbReference type="ARBA" id="ARBA00054012"/>
    </source>
</evidence>
<feature type="region of interest" description="Disordered" evidence="19">
    <location>
        <begin position="1"/>
        <end position="24"/>
    </location>
</feature>
<dbReference type="PANTHER" id="PTHR13080">
    <property type="entry name" value="ATP SYNTHASE F CHAIN, MITOCHONDRIAL-RELATED"/>
    <property type="match status" value="1"/>
</dbReference>
<name>F6PXJ6_ORNAN</name>
<dbReference type="RefSeq" id="XP_028908713.1">
    <property type="nucleotide sequence ID" value="XM_029052880.2"/>
</dbReference>
<dbReference type="GO" id="GO:0045259">
    <property type="term" value="C:proton-transporting ATP synthase complex"/>
    <property type="evidence" value="ECO:0000318"/>
    <property type="project" value="GO_Central"/>
</dbReference>
<dbReference type="GO" id="GO:0031965">
    <property type="term" value="C:nuclear membrane"/>
    <property type="evidence" value="ECO:0007669"/>
    <property type="project" value="Ensembl"/>
</dbReference>
<evidence type="ECO:0000256" key="10">
    <source>
        <dbReference type="ARBA" id="ARBA00022990"/>
    </source>
</evidence>
<evidence type="ECO:0000256" key="15">
    <source>
        <dbReference type="ARBA" id="ARBA00032201"/>
    </source>
</evidence>
<evidence type="ECO:0000256" key="13">
    <source>
        <dbReference type="ARBA" id="ARBA00023136"/>
    </source>
</evidence>
<dbReference type="GO" id="GO:0046933">
    <property type="term" value="F:proton-transporting ATP synthase activity, rotational mechanism"/>
    <property type="evidence" value="ECO:0007669"/>
    <property type="project" value="Ensembl"/>
</dbReference>
<evidence type="ECO:0000256" key="14">
    <source>
        <dbReference type="ARBA" id="ARBA00023310"/>
    </source>
</evidence>
<dbReference type="GeneTree" id="ENSGT00510000046986"/>
<dbReference type="GO" id="GO:0042776">
    <property type="term" value="P:proton motive force-driven mitochondrial ATP synthesis"/>
    <property type="evidence" value="ECO:0000318"/>
    <property type="project" value="GO_Central"/>
</dbReference>
<dbReference type="KEGG" id="oaa:100081221"/>
<dbReference type="GO" id="GO:0005743">
    <property type="term" value="C:mitochondrial inner membrane"/>
    <property type="evidence" value="ECO:0007669"/>
    <property type="project" value="UniProtKB-SubCell"/>
</dbReference>
<keyword evidence="11" id="KW-0406">Ion transport</keyword>
<evidence type="ECO:0000256" key="20">
    <source>
        <dbReference type="SAM" id="Phobius"/>
    </source>
</evidence>
<comment type="subunit">
    <text evidence="17">Component of the ATP synthase complex composed at least of ATP5F1A/subunit alpha, ATP5F1B/subunit beta, ATP5MC1/subunit c (homooctomer), MT-ATP6/subunit a, MT-ATP8/subunit 8, ATP5ME/subunit e, ATP5MF/subunit f, ATP5MG/subunit g, ATP5MK/subunit k, ATP5MJ/subunit j, ATP5F1C/subunit gamma, ATP5F1D/subunit delta, ATP5F1E/subunit epsilon, ATP5PF/subunit F6, ATP5PB/subunit b, ATP5PD/subunit d, ATP5PO/subunit OSCP. ATP synthase complex consists of a soluble F(1) head domain (subunits alpha(3) and beta(3)) - the catalytic core - and a membrane F(0) domain - the membrane proton channel (subunits c, a, 8, e, f, g, k and j). These two domains are linked by a central stalk (subunits gamma, delta, and epsilon) rotating inside the F1 region and a stationary peripheral stalk (subunits F6, b, d, and OSCP).</text>
</comment>
<keyword evidence="8" id="KW-0999">Mitochondrion inner membrane</keyword>
<dbReference type="CTD" id="9551"/>
<evidence type="ECO:0000256" key="4">
    <source>
        <dbReference type="ARBA" id="ARBA00022547"/>
    </source>
</evidence>
<evidence type="ECO:0000256" key="17">
    <source>
        <dbReference type="ARBA" id="ARBA00064647"/>
    </source>
</evidence>
<dbReference type="OrthoDB" id="8921675at2759"/>
<evidence type="ECO:0000256" key="1">
    <source>
        <dbReference type="ARBA" id="ARBA00004434"/>
    </source>
</evidence>
<evidence type="ECO:0000313" key="21">
    <source>
        <dbReference type="Ensembl" id="ENSOANP00000012317.3"/>
    </source>
</evidence>
<evidence type="ECO:0000313" key="22">
    <source>
        <dbReference type="Proteomes" id="UP000002279"/>
    </source>
</evidence>
<comment type="similarity">
    <text evidence="2">Belongs to the ATPase F chain family.</text>
</comment>
<comment type="function">
    <text evidence="16">Subunit f, of the mitochondrial membrane ATP synthase complex (F(1)F(0) ATP synthase or Complex V) that produces ATP from ADP in the presence of a proton gradient across the membrane which is generated by electron transport complexes of the respiratory chain. ATP synthase complex consist of a soluble F(1) head domain - the catalytic core - and a membrane F(1) domain - the membrane proton channel. These two domains are linked by a central stalk rotating inside the F(1) region and a stationary peripheral stalk. During catalysis, ATP synthesis in the catalytic domain of F(1) is coupled via a rotary mechanism of the central stalk subunits to proton translocation. In vivo, can only synthesize ATP although its ATP hydrolase activity can be activated artificially in vitro. Part of the complex F(0) domain.</text>
</comment>
<dbReference type="Ensembl" id="ENSOANT00000012319.3">
    <property type="protein sequence ID" value="ENSOANP00000012317.3"/>
    <property type="gene ID" value="ENSOANG00000007730.3"/>
</dbReference>
<comment type="subcellular location">
    <subcellularLocation>
        <location evidence="1">Mitochondrion inner membrane</location>
        <topology evidence="1">Single-pass membrane protein</topology>
    </subcellularLocation>
</comment>
<reference evidence="21" key="3">
    <citation type="submission" date="2025-09" db="UniProtKB">
        <authorList>
            <consortium name="Ensembl"/>
        </authorList>
    </citation>
    <scope>IDENTIFICATION</scope>
    <source>
        <strain evidence="21">Glennie</strain>
    </source>
</reference>
<dbReference type="STRING" id="9258.ENSOANP00000012317"/>
<dbReference type="SMR" id="F6PXJ6"/>
<dbReference type="HOGENOM" id="CLU_169781_0_0_1"/>
<evidence type="ECO:0000256" key="18">
    <source>
        <dbReference type="ARBA" id="ARBA00070733"/>
    </source>
</evidence>
<keyword evidence="4" id="KW-0138">CF(0)</keyword>
<keyword evidence="22" id="KW-1185">Reference proteome</keyword>
<evidence type="ECO:0000256" key="5">
    <source>
        <dbReference type="ARBA" id="ARBA00022553"/>
    </source>
</evidence>
<accession>F6PXJ6</accession>
<dbReference type="FunCoup" id="F6PXJ6">
    <property type="interactions" value="1274"/>
</dbReference>
<feature type="transmembrane region" description="Helical" evidence="20">
    <location>
        <begin position="78"/>
        <end position="98"/>
    </location>
</feature>
<evidence type="ECO:0000256" key="6">
    <source>
        <dbReference type="ARBA" id="ARBA00022692"/>
    </source>
</evidence>
<reference evidence="21" key="2">
    <citation type="submission" date="2025-08" db="UniProtKB">
        <authorList>
            <consortium name="Ensembl"/>
        </authorList>
    </citation>
    <scope>IDENTIFICATION</scope>
    <source>
        <strain evidence="21">Glennie</strain>
    </source>
</reference>
<evidence type="ECO:0000256" key="19">
    <source>
        <dbReference type="SAM" id="MobiDB-lite"/>
    </source>
</evidence>
<evidence type="ECO:0000256" key="11">
    <source>
        <dbReference type="ARBA" id="ARBA00023065"/>
    </source>
</evidence>
<keyword evidence="6 20" id="KW-0812">Transmembrane</keyword>
<evidence type="ECO:0000256" key="2">
    <source>
        <dbReference type="ARBA" id="ARBA00005895"/>
    </source>
</evidence>
<dbReference type="GeneID" id="100081221"/>
<sequence length="110" mass="12423">MLCSSQRPLRVPEDGSASAKMASGAPVPLKEQRLLNVKLGQLPAWIAMRDFSPRGIGGAFRRGYDRYYNKYIDVKKGGVGGITMVLAVYVLINYCAVYKELKHERMRKYH</sequence>
<keyword evidence="12" id="KW-0496">Mitochondrion</keyword>
<keyword evidence="14" id="KW-0066">ATP synthesis</keyword>
<gene>
    <name evidence="21" type="primary">ATP5MF</name>
</gene>
<dbReference type="OMA" id="HKYVQPK"/>
<dbReference type="Proteomes" id="UP000002279">
    <property type="component" value="Chromosome 2"/>
</dbReference>
<keyword evidence="7" id="KW-0375">Hydrogen ion transport</keyword>
<organism evidence="21 22">
    <name type="scientific">Ornithorhynchus anatinus</name>
    <name type="common">Duckbill platypus</name>
    <dbReference type="NCBI Taxonomy" id="9258"/>
    <lineage>
        <taxon>Eukaryota</taxon>
        <taxon>Metazoa</taxon>
        <taxon>Chordata</taxon>
        <taxon>Craniata</taxon>
        <taxon>Vertebrata</taxon>
        <taxon>Euteleostomi</taxon>
        <taxon>Mammalia</taxon>
        <taxon>Monotremata</taxon>
        <taxon>Ornithorhynchidae</taxon>
        <taxon>Ornithorhynchus</taxon>
    </lineage>
</organism>
<dbReference type="PANTHER" id="PTHR13080:SF16">
    <property type="entry name" value="ATP SYNTHASE SUBUNIT F, MITOCHONDRIAL"/>
    <property type="match status" value="1"/>
</dbReference>
<evidence type="ECO:0000256" key="12">
    <source>
        <dbReference type="ARBA" id="ARBA00023128"/>
    </source>
</evidence>
<dbReference type="InParanoid" id="F6PXJ6"/>
<dbReference type="AlphaFoldDB" id="F6PXJ6"/>